<feature type="transmembrane region" description="Helical" evidence="1">
    <location>
        <begin position="23"/>
        <end position="46"/>
    </location>
</feature>
<evidence type="ECO:0000313" key="3">
    <source>
        <dbReference type="Proteomes" id="UP000001861"/>
    </source>
</evidence>
<name>A8NPS1_COPC7</name>
<evidence type="ECO:0000313" key="2">
    <source>
        <dbReference type="EMBL" id="EAU86356.2"/>
    </source>
</evidence>
<feature type="transmembrane region" description="Helical" evidence="1">
    <location>
        <begin position="216"/>
        <end position="237"/>
    </location>
</feature>
<accession>A8NPS1</accession>
<dbReference type="GeneID" id="6011920"/>
<reference evidence="2 3" key="1">
    <citation type="journal article" date="2010" name="Proc. Natl. Acad. Sci. U.S.A.">
        <title>Insights into evolution of multicellular fungi from the assembled chromosomes of the mushroom Coprinopsis cinerea (Coprinus cinereus).</title>
        <authorList>
            <person name="Stajich J.E."/>
            <person name="Wilke S.K."/>
            <person name="Ahren D."/>
            <person name="Au C.H."/>
            <person name="Birren B.W."/>
            <person name="Borodovsky M."/>
            <person name="Burns C."/>
            <person name="Canback B."/>
            <person name="Casselton L.A."/>
            <person name="Cheng C.K."/>
            <person name="Deng J."/>
            <person name="Dietrich F.S."/>
            <person name="Fargo D.C."/>
            <person name="Farman M.L."/>
            <person name="Gathman A.C."/>
            <person name="Goldberg J."/>
            <person name="Guigo R."/>
            <person name="Hoegger P.J."/>
            <person name="Hooker J.B."/>
            <person name="Huggins A."/>
            <person name="James T.Y."/>
            <person name="Kamada T."/>
            <person name="Kilaru S."/>
            <person name="Kodira C."/>
            <person name="Kues U."/>
            <person name="Kupfer D."/>
            <person name="Kwan H.S."/>
            <person name="Lomsadze A."/>
            <person name="Li W."/>
            <person name="Lilly W.W."/>
            <person name="Ma L.J."/>
            <person name="Mackey A.J."/>
            <person name="Manning G."/>
            <person name="Martin F."/>
            <person name="Muraguchi H."/>
            <person name="Natvig D.O."/>
            <person name="Palmerini H."/>
            <person name="Ramesh M.A."/>
            <person name="Rehmeyer C.J."/>
            <person name="Roe B.A."/>
            <person name="Shenoy N."/>
            <person name="Stanke M."/>
            <person name="Ter-Hovhannisyan V."/>
            <person name="Tunlid A."/>
            <person name="Velagapudi R."/>
            <person name="Vision T.J."/>
            <person name="Zeng Q."/>
            <person name="Zolan M.E."/>
            <person name="Pukkila P.J."/>
        </authorList>
    </citation>
    <scope>NUCLEOTIDE SEQUENCE [LARGE SCALE GENOMIC DNA]</scope>
    <source>
        <strain evidence="3">Okayama-7 / 130 / ATCC MYA-4618 / FGSC 9003</strain>
    </source>
</reference>
<feature type="transmembrane region" description="Helical" evidence="1">
    <location>
        <begin position="71"/>
        <end position="92"/>
    </location>
</feature>
<dbReference type="EMBL" id="AACS02000008">
    <property type="protein sequence ID" value="EAU86356.2"/>
    <property type="molecule type" value="Genomic_DNA"/>
</dbReference>
<feature type="transmembrane region" description="Helical" evidence="1">
    <location>
        <begin position="179"/>
        <end position="204"/>
    </location>
</feature>
<feature type="transmembrane region" description="Helical" evidence="1">
    <location>
        <begin position="134"/>
        <end position="158"/>
    </location>
</feature>
<sequence length="244" mass="27286">MALYGLSIFLETPLQQRKGRRRYIIISFILTFLAALSNSLDVAAYFHVLWDTTSPMEFVKLMALSQRESEWMHLASIVAIAGQLLIGDALLVYRCYVFFVGYRWIAILPGLTTIAGVVLFLIGSNIGGEGPRQIAAAAKALTVTTNLIVTILITFRILRTRRMIARLLPNIDTRVYTGVMAILIESALPLSVFGILAAIMRGLFQVKCDRLTEAHVISYTLFTGLFYSFCSHNRALIHQVPNRD</sequence>
<keyword evidence="1" id="KW-0812">Transmembrane</keyword>
<keyword evidence="1" id="KW-0472">Membrane</keyword>
<dbReference type="OrthoDB" id="2961022at2759"/>
<dbReference type="RefSeq" id="XP_001835388.2">
    <property type="nucleotide sequence ID" value="XM_001835336.2"/>
</dbReference>
<dbReference type="Proteomes" id="UP000001861">
    <property type="component" value="Unassembled WGS sequence"/>
</dbReference>
<proteinExistence type="predicted"/>
<dbReference type="KEGG" id="cci:CC1G_05350"/>
<protein>
    <recommendedName>
        <fullName evidence="4">G protein-coupled receptor</fullName>
    </recommendedName>
</protein>
<comment type="caution">
    <text evidence="2">The sequence shown here is derived from an EMBL/GenBank/DDBJ whole genome shotgun (WGS) entry which is preliminary data.</text>
</comment>
<dbReference type="HOGENOM" id="CLU_044614_4_0_1"/>
<evidence type="ECO:0008006" key="4">
    <source>
        <dbReference type="Google" id="ProtNLM"/>
    </source>
</evidence>
<keyword evidence="1" id="KW-1133">Transmembrane helix</keyword>
<dbReference type="InParanoid" id="A8NPS1"/>
<gene>
    <name evidence="2" type="ORF">CC1G_05350</name>
</gene>
<keyword evidence="3" id="KW-1185">Reference proteome</keyword>
<organism evidence="2 3">
    <name type="scientific">Coprinopsis cinerea (strain Okayama-7 / 130 / ATCC MYA-4618 / FGSC 9003)</name>
    <name type="common">Inky cap fungus</name>
    <name type="synonym">Hormographiella aspergillata</name>
    <dbReference type="NCBI Taxonomy" id="240176"/>
    <lineage>
        <taxon>Eukaryota</taxon>
        <taxon>Fungi</taxon>
        <taxon>Dikarya</taxon>
        <taxon>Basidiomycota</taxon>
        <taxon>Agaricomycotina</taxon>
        <taxon>Agaricomycetes</taxon>
        <taxon>Agaricomycetidae</taxon>
        <taxon>Agaricales</taxon>
        <taxon>Agaricineae</taxon>
        <taxon>Psathyrellaceae</taxon>
        <taxon>Coprinopsis</taxon>
    </lineage>
</organism>
<evidence type="ECO:0000256" key="1">
    <source>
        <dbReference type="SAM" id="Phobius"/>
    </source>
</evidence>
<dbReference type="AlphaFoldDB" id="A8NPS1"/>
<feature type="transmembrane region" description="Helical" evidence="1">
    <location>
        <begin position="104"/>
        <end position="122"/>
    </location>
</feature>
<dbReference type="VEuPathDB" id="FungiDB:CC1G_05350"/>